<sequence>YQQHSDNLQLVTIINSVCADGTAPIKPAIVFPGKGKFEEWMMVDKDILIATSDNGWTNNEIGYKWFKQSFIPQATAQREAGSVPDKPILLI</sequence>
<reference evidence="2 3" key="1">
    <citation type="submission" date="2014-04" db="EMBL/GenBank/DDBJ databases">
        <title>Evolutionary Origins and Diversification of the Mycorrhizal Mutualists.</title>
        <authorList>
            <consortium name="DOE Joint Genome Institute"/>
            <consortium name="Mycorrhizal Genomics Consortium"/>
            <person name="Kohler A."/>
            <person name="Kuo A."/>
            <person name="Nagy L.G."/>
            <person name="Floudas D."/>
            <person name="Copeland A."/>
            <person name="Barry K.W."/>
            <person name="Cichocki N."/>
            <person name="Veneault-Fourrey C."/>
            <person name="LaButti K."/>
            <person name="Lindquist E.A."/>
            <person name="Lipzen A."/>
            <person name="Lundell T."/>
            <person name="Morin E."/>
            <person name="Murat C."/>
            <person name="Riley R."/>
            <person name="Ohm R."/>
            <person name="Sun H."/>
            <person name="Tunlid A."/>
            <person name="Henrissat B."/>
            <person name="Grigoriev I.V."/>
            <person name="Hibbett D.S."/>
            <person name="Martin F."/>
        </authorList>
    </citation>
    <scope>NUCLEOTIDE SEQUENCE [LARGE SCALE GENOMIC DNA]</scope>
    <source>
        <strain evidence="2 3">FD-317 M1</strain>
    </source>
</reference>
<organism evidence="2 3">
    <name type="scientific">Collybiopsis luxurians FD-317 M1</name>
    <dbReference type="NCBI Taxonomy" id="944289"/>
    <lineage>
        <taxon>Eukaryota</taxon>
        <taxon>Fungi</taxon>
        <taxon>Dikarya</taxon>
        <taxon>Basidiomycota</taxon>
        <taxon>Agaricomycotina</taxon>
        <taxon>Agaricomycetes</taxon>
        <taxon>Agaricomycetidae</taxon>
        <taxon>Agaricales</taxon>
        <taxon>Marasmiineae</taxon>
        <taxon>Omphalotaceae</taxon>
        <taxon>Collybiopsis</taxon>
        <taxon>Collybiopsis luxurians</taxon>
    </lineage>
</organism>
<feature type="non-terminal residue" evidence="2">
    <location>
        <position position="91"/>
    </location>
</feature>
<dbReference type="AlphaFoldDB" id="A0A0D0C9G7"/>
<evidence type="ECO:0000313" key="3">
    <source>
        <dbReference type="Proteomes" id="UP000053593"/>
    </source>
</evidence>
<feature type="domain" description="DDE-1" evidence="1">
    <location>
        <begin position="12"/>
        <end position="81"/>
    </location>
</feature>
<evidence type="ECO:0000313" key="2">
    <source>
        <dbReference type="EMBL" id="KIK59124.1"/>
    </source>
</evidence>
<gene>
    <name evidence="2" type="ORF">GYMLUDRAFT_118949</name>
</gene>
<dbReference type="OrthoDB" id="3265672at2759"/>
<evidence type="ECO:0000259" key="1">
    <source>
        <dbReference type="Pfam" id="PF03184"/>
    </source>
</evidence>
<dbReference type="HOGENOM" id="CLU_013929_16_0_1"/>
<protein>
    <recommendedName>
        <fullName evidence="1">DDE-1 domain-containing protein</fullName>
    </recommendedName>
</protein>
<dbReference type="Pfam" id="PF03184">
    <property type="entry name" value="DDE_1"/>
    <property type="match status" value="1"/>
</dbReference>
<proteinExistence type="predicted"/>
<dbReference type="Proteomes" id="UP000053593">
    <property type="component" value="Unassembled WGS sequence"/>
</dbReference>
<feature type="non-terminal residue" evidence="2">
    <location>
        <position position="1"/>
    </location>
</feature>
<accession>A0A0D0C9G7</accession>
<keyword evidence="3" id="KW-1185">Reference proteome</keyword>
<name>A0A0D0C9G7_9AGAR</name>
<dbReference type="InterPro" id="IPR004875">
    <property type="entry name" value="DDE_SF_endonuclease_dom"/>
</dbReference>
<dbReference type="EMBL" id="KN834781">
    <property type="protein sequence ID" value="KIK59124.1"/>
    <property type="molecule type" value="Genomic_DNA"/>
</dbReference>
<dbReference type="GO" id="GO:0003676">
    <property type="term" value="F:nucleic acid binding"/>
    <property type="evidence" value="ECO:0007669"/>
    <property type="project" value="InterPro"/>
</dbReference>